<comment type="caution">
    <text evidence="3">The sequence shown here is derived from an EMBL/GenBank/DDBJ whole genome shotgun (WGS) entry which is preliminary data.</text>
</comment>
<feature type="transmembrane region" description="Helical" evidence="1">
    <location>
        <begin position="602"/>
        <end position="625"/>
    </location>
</feature>
<feature type="chain" id="PRO_5032305015" evidence="2">
    <location>
        <begin position="27"/>
        <end position="673"/>
    </location>
</feature>
<dbReference type="EMBL" id="CAJNDS010002661">
    <property type="protein sequence ID" value="CAE7558861.1"/>
    <property type="molecule type" value="Genomic_DNA"/>
</dbReference>
<sequence>MAGRHVTRQRLACALIFLLAMRDVSAAREIFHAGEAAKIVGNSMAKSSARHQRQEMVTDAGGFSLSTMWASGKQSSLTWQTANVTFRFKEHESPPYIEIDGLDTRYRILPDAVVATERIDGMPTIWIMGWQAYRANKGDFGSSHYSKDEALYLRTEMNPVVGETKAGLLRSAGHKIYEHKEGSKIVRYFLNSKGRQKTVDEDEVEFHSTRSHDPGMELHVPGGDPKTLQEPDHELMALVDGMLGQVSCMGKPSTCAFRCFYDSEKDVCGPSHFCEKVGSSPADNLAPFGDQQKCKALGASDHEAADLVIAQKLEDMKREVLDLAEEMEQSPAISERGSSRSSLKASVAMWQEATQMLSVMEAFPIRLSPENGDFSRAAARAAYTDMKHWRGRPDMLTIPQYKQAGRASISAVRNSQDFSVPAKLHNTLVDYVKKRPNMLIQFLKQETDGKCSLSDETKEQQDQLGTFVDYFMSVPGHDINDLKGMTLGLPTPCRDFLIDADDVLGLVQTAEEGEQILSNSTNAGTAGGLLQVKSGRLARALGSEDSSLLESGASDLDESERVGDFGFIIFCIIIGIILLVVTLIATRLGFYGLKSCKENPSYNMLSCFGFLFGMVVGGLCVWGGFALALPVGITVLVIAVLYGIYHFPSLLEIQKHDFHKPLPNWKAIHHLAM</sequence>
<evidence type="ECO:0000256" key="1">
    <source>
        <dbReference type="SAM" id="Phobius"/>
    </source>
</evidence>
<dbReference type="AlphaFoldDB" id="A0A812U1F8"/>
<protein>
    <submittedName>
        <fullName evidence="3">Uncharacterized protein</fullName>
    </submittedName>
</protein>
<gene>
    <name evidence="3" type="ORF">SNAT2548_LOCUS31469</name>
</gene>
<evidence type="ECO:0000313" key="3">
    <source>
        <dbReference type="EMBL" id="CAE7558861.1"/>
    </source>
</evidence>
<feature type="transmembrane region" description="Helical" evidence="1">
    <location>
        <begin position="565"/>
        <end position="590"/>
    </location>
</feature>
<keyword evidence="2" id="KW-0732">Signal</keyword>
<keyword evidence="1" id="KW-0472">Membrane</keyword>
<evidence type="ECO:0000313" key="4">
    <source>
        <dbReference type="Proteomes" id="UP000604046"/>
    </source>
</evidence>
<feature type="transmembrane region" description="Helical" evidence="1">
    <location>
        <begin position="631"/>
        <end position="651"/>
    </location>
</feature>
<keyword evidence="1" id="KW-1133">Transmembrane helix</keyword>
<keyword evidence="4" id="KW-1185">Reference proteome</keyword>
<reference evidence="3" key="1">
    <citation type="submission" date="2021-02" db="EMBL/GenBank/DDBJ databases">
        <authorList>
            <person name="Dougan E. K."/>
            <person name="Rhodes N."/>
            <person name="Thang M."/>
            <person name="Chan C."/>
        </authorList>
    </citation>
    <scope>NUCLEOTIDE SEQUENCE</scope>
</reference>
<organism evidence="3 4">
    <name type="scientific">Symbiodinium natans</name>
    <dbReference type="NCBI Taxonomy" id="878477"/>
    <lineage>
        <taxon>Eukaryota</taxon>
        <taxon>Sar</taxon>
        <taxon>Alveolata</taxon>
        <taxon>Dinophyceae</taxon>
        <taxon>Suessiales</taxon>
        <taxon>Symbiodiniaceae</taxon>
        <taxon>Symbiodinium</taxon>
    </lineage>
</organism>
<proteinExistence type="predicted"/>
<dbReference type="Proteomes" id="UP000604046">
    <property type="component" value="Unassembled WGS sequence"/>
</dbReference>
<name>A0A812U1F8_9DINO</name>
<feature type="signal peptide" evidence="2">
    <location>
        <begin position="1"/>
        <end position="26"/>
    </location>
</feature>
<accession>A0A812U1F8</accession>
<keyword evidence="1" id="KW-0812">Transmembrane</keyword>
<evidence type="ECO:0000256" key="2">
    <source>
        <dbReference type="SAM" id="SignalP"/>
    </source>
</evidence>